<dbReference type="GO" id="GO:0006281">
    <property type="term" value="P:DNA repair"/>
    <property type="evidence" value="ECO:0007669"/>
    <property type="project" value="UniProtKB-KW"/>
</dbReference>
<keyword evidence="4" id="KW-0227">DNA damage</keyword>
<evidence type="ECO:0000256" key="7">
    <source>
        <dbReference type="SAM" id="MobiDB-lite"/>
    </source>
</evidence>
<dbReference type="GO" id="GO:0005634">
    <property type="term" value="C:nucleus"/>
    <property type="evidence" value="ECO:0007669"/>
    <property type="project" value="UniProtKB-SubCell"/>
</dbReference>
<dbReference type="Gene3D" id="3.30.1490.100">
    <property type="entry name" value="DNA polymerase, Y-family, little finger domain"/>
    <property type="match status" value="1"/>
</dbReference>
<dbReference type="InterPro" id="IPR036775">
    <property type="entry name" value="DNA_pol_Y-fam_lit_finger_sf"/>
</dbReference>
<dbReference type="InterPro" id="IPR052230">
    <property type="entry name" value="DNA_polymerase_eta"/>
</dbReference>
<dbReference type="GO" id="GO:0035861">
    <property type="term" value="C:site of double-strand break"/>
    <property type="evidence" value="ECO:0007669"/>
    <property type="project" value="TreeGrafter"/>
</dbReference>
<feature type="compositionally biased region" description="Polar residues" evidence="7">
    <location>
        <begin position="104"/>
        <end position="120"/>
    </location>
</feature>
<dbReference type="PANTHER" id="PTHR45873:SF1">
    <property type="entry name" value="DNA POLYMERASE ETA"/>
    <property type="match status" value="1"/>
</dbReference>
<gene>
    <name evidence="8" type="ORF">MERR_LOCUS2089</name>
</gene>
<dbReference type="SUPFAM" id="SSF100879">
    <property type="entry name" value="Lesion bypass DNA polymerase (Y-family), little finger domain"/>
    <property type="match status" value="1"/>
</dbReference>
<feature type="region of interest" description="Disordered" evidence="7">
    <location>
        <begin position="260"/>
        <end position="290"/>
    </location>
</feature>
<reference evidence="8" key="1">
    <citation type="submission" date="2020-01" db="EMBL/GenBank/DDBJ databases">
        <authorList>
            <person name="Mishra B."/>
        </authorList>
    </citation>
    <scope>NUCLEOTIDE SEQUENCE [LARGE SCALE GENOMIC DNA]</scope>
</reference>
<keyword evidence="9" id="KW-1185">Reference proteome</keyword>
<sequence length="290" mass="32140">MQSKDSDSHKKFPSKSCPLRYGVTKIQEDAFQLFQAALREYMGTFGIKPQGNKQDTWRITGLSVSASKIVDIPSGTSSIMRYFQSQPTVPSCSEDQCVQEHVATTPSASEGCSEQKSVETQAAMPEEDTKDTALVSEKDVVSCPSNDATDVASQSESNKCTQQARRIGRKINNSKENNSGMPSIVDIFKNYNARPPSTQEDSTVSSTRKRANFGSSSHCSEVNQETEERRETEWGYKIDEIDQSVFDELPVEIQRELRGLLRPNKRLDTGKSKGDGSASSIARFFPPLNK</sequence>
<keyword evidence="6" id="KW-0539">Nucleus</keyword>
<organism evidence="8 9">
    <name type="scientific">Microthlaspi erraticum</name>
    <dbReference type="NCBI Taxonomy" id="1685480"/>
    <lineage>
        <taxon>Eukaryota</taxon>
        <taxon>Viridiplantae</taxon>
        <taxon>Streptophyta</taxon>
        <taxon>Embryophyta</taxon>
        <taxon>Tracheophyta</taxon>
        <taxon>Spermatophyta</taxon>
        <taxon>Magnoliopsida</taxon>
        <taxon>eudicotyledons</taxon>
        <taxon>Gunneridae</taxon>
        <taxon>Pentapetalae</taxon>
        <taxon>rosids</taxon>
        <taxon>malvids</taxon>
        <taxon>Brassicales</taxon>
        <taxon>Brassicaceae</taxon>
        <taxon>Coluteocarpeae</taxon>
        <taxon>Microthlaspi</taxon>
    </lineage>
</organism>
<feature type="compositionally biased region" description="Basic and acidic residues" evidence="7">
    <location>
        <begin position="260"/>
        <end position="274"/>
    </location>
</feature>
<feature type="region of interest" description="Disordered" evidence="7">
    <location>
        <begin position="194"/>
        <end position="233"/>
    </location>
</feature>
<proteinExistence type="predicted"/>
<evidence type="ECO:0000256" key="5">
    <source>
        <dbReference type="ARBA" id="ARBA00023204"/>
    </source>
</evidence>
<name>A0A6D2HF51_9BRAS</name>
<keyword evidence="5" id="KW-0234">DNA repair</keyword>
<feature type="region of interest" description="Disordered" evidence="7">
    <location>
        <begin position="144"/>
        <end position="164"/>
    </location>
</feature>
<dbReference type="GO" id="GO:0005657">
    <property type="term" value="C:replication fork"/>
    <property type="evidence" value="ECO:0007669"/>
    <property type="project" value="TreeGrafter"/>
</dbReference>
<evidence type="ECO:0000313" key="9">
    <source>
        <dbReference type="Proteomes" id="UP000467841"/>
    </source>
</evidence>
<dbReference type="OrthoDB" id="5723at2759"/>
<comment type="subcellular location">
    <subcellularLocation>
        <location evidence="1">Nucleus</location>
    </subcellularLocation>
</comment>
<evidence type="ECO:0000313" key="8">
    <source>
        <dbReference type="EMBL" id="CAA7014854.1"/>
    </source>
</evidence>
<dbReference type="PANTHER" id="PTHR45873">
    <property type="entry name" value="DNA POLYMERASE ETA"/>
    <property type="match status" value="1"/>
</dbReference>
<keyword evidence="2" id="KW-0808">Transferase</keyword>
<feature type="compositionally biased region" description="Polar residues" evidence="7">
    <location>
        <begin position="213"/>
        <end position="223"/>
    </location>
</feature>
<dbReference type="GO" id="GO:0003684">
    <property type="term" value="F:damaged DNA binding"/>
    <property type="evidence" value="ECO:0007669"/>
    <property type="project" value="InterPro"/>
</dbReference>
<feature type="region of interest" description="Disordered" evidence="7">
    <location>
        <begin position="104"/>
        <end position="130"/>
    </location>
</feature>
<comment type="caution">
    <text evidence="8">The sequence shown here is derived from an EMBL/GenBank/DDBJ whole genome shotgun (WGS) entry which is preliminary data.</text>
</comment>
<feature type="compositionally biased region" description="Polar residues" evidence="7">
    <location>
        <begin position="195"/>
        <end position="206"/>
    </location>
</feature>
<evidence type="ECO:0000256" key="1">
    <source>
        <dbReference type="ARBA" id="ARBA00004123"/>
    </source>
</evidence>
<dbReference type="GO" id="GO:0042276">
    <property type="term" value="P:error-prone translesion synthesis"/>
    <property type="evidence" value="ECO:0007669"/>
    <property type="project" value="TreeGrafter"/>
</dbReference>
<dbReference type="Proteomes" id="UP000467841">
    <property type="component" value="Unassembled WGS sequence"/>
</dbReference>
<accession>A0A6D2HF51</accession>
<dbReference type="GO" id="GO:0046872">
    <property type="term" value="F:metal ion binding"/>
    <property type="evidence" value="ECO:0007669"/>
    <property type="project" value="UniProtKB-KW"/>
</dbReference>
<dbReference type="EMBL" id="CACVBM020000122">
    <property type="protein sequence ID" value="CAA7014854.1"/>
    <property type="molecule type" value="Genomic_DNA"/>
</dbReference>
<evidence type="ECO:0000256" key="6">
    <source>
        <dbReference type="ARBA" id="ARBA00023242"/>
    </source>
</evidence>
<keyword evidence="3" id="KW-0479">Metal-binding</keyword>
<evidence type="ECO:0000256" key="4">
    <source>
        <dbReference type="ARBA" id="ARBA00022763"/>
    </source>
</evidence>
<dbReference type="GO" id="GO:0003887">
    <property type="term" value="F:DNA-directed DNA polymerase activity"/>
    <property type="evidence" value="ECO:0007669"/>
    <property type="project" value="TreeGrafter"/>
</dbReference>
<evidence type="ECO:0000256" key="2">
    <source>
        <dbReference type="ARBA" id="ARBA00022679"/>
    </source>
</evidence>
<dbReference type="GO" id="GO:0009314">
    <property type="term" value="P:response to radiation"/>
    <property type="evidence" value="ECO:0007669"/>
    <property type="project" value="TreeGrafter"/>
</dbReference>
<dbReference type="AlphaFoldDB" id="A0A6D2HF51"/>
<protein>
    <submittedName>
        <fullName evidence="8">Uncharacterized protein</fullName>
    </submittedName>
</protein>
<evidence type="ECO:0000256" key="3">
    <source>
        <dbReference type="ARBA" id="ARBA00022723"/>
    </source>
</evidence>